<feature type="domain" description="C2H2-type" evidence="9">
    <location>
        <begin position="402"/>
        <end position="429"/>
    </location>
</feature>
<comment type="subcellular location">
    <subcellularLocation>
        <location evidence="1">Nucleus</location>
    </subcellularLocation>
</comment>
<dbReference type="SUPFAM" id="SSF57667">
    <property type="entry name" value="beta-beta-alpha zinc fingers"/>
    <property type="match status" value="3"/>
</dbReference>
<keyword evidence="4" id="KW-0862">Zinc</keyword>
<dbReference type="GO" id="GO:0008270">
    <property type="term" value="F:zinc ion binding"/>
    <property type="evidence" value="ECO:0007669"/>
    <property type="project" value="UniProtKB-KW"/>
</dbReference>
<evidence type="ECO:0000256" key="7">
    <source>
        <dbReference type="ARBA" id="ARBA00023242"/>
    </source>
</evidence>
<dbReference type="PROSITE" id="PS50157">
    <property type="entry name" value="ZINC_FINGER_C2H2_2"/>
    <property type="match status" value="5"/>
</dbReference>
<keyword evidence="3" id="KW-0677">Repeat</keyword>
<dbReference type="InterPro" id="IPR036236">
    <property type="entry name" value="Znf_C2H2_sf"/>
</dbReference>
<organism evidence="10 11">
    <name type="scientific">Trichonephila inaurata madagascariensis</name>
    <dbReference type="NCBI Taxonomy" id="2747483"/>
    <lineage>
        <taxon>Eukaryota</taxon>
        <taxon>Metazoa</taxon>
        <taxon>Ecdysozoa</taxon>
        <taxon>Arthropoda</taxon>
        <taxon>Chelicerata</taxon>
        <taxon>Arachnida</taxon>
        <taxon>Araneae</taxon>
        <taxon>Araneomorphae</taxon>
        <taxon>Entelegynae</taxon>
        <taxon>Araneoidea</taxon>
        <taxon>Nephilidae</taxon>
        <taxon>Trichonephila</taxon>
        <taxon>Trichonephila inaurata</taxon>
    </lineage>
</organism>
<dbReference type="Pfam" id="PF00096">
    <property type="entry name" value="zf-C2H2"/>
    <property type="match status" value="3"/>
</dbReference>
<proteinExistence type="predicted"/>
<dbReference type="Proteomes" id="UP000886998">
    <property type="component" value="Unassembled WGS sequence"/>
</dbReference>
<dbReference type="AlphaFoldDB" id="A0A8X7BT61"/>
<evidence type="ECO:0000256" key="1">
    <source>
        <dbReference type="ARBA" id="ARBA00004123"/>
    </source>
</evidence>
<name>A0A8X7BT61_9ARAC</name>
<dbReference type="PANTHER" id="PTHR24399">
    <property type="entry name" value="ZINC FINGER AND BTB DOMAIN-CONTAINING"/>
    <property type="match status" value="1"/>
</dbReference>
<feature type="domain" description="C2H2-type" evidence="9">
    <location>
        <begin position="546"/>
        <end position="571"/>
    </location>
</feature>
<gene>
    <name evidence="10" type="ORF">TNIN_214801</name>
</gene>
<sequence>MPRLSSSQNARSDKLTVYEQCKKMIEAKYSCKELKKEGIEPEIKNNDGNGVITPKREIKRVTVSRKRKDRFLKENASVLKMLYAQFIEAQNIANDLKKQARTQPELLEKPKPMLPDLYPRCINTVNSHLNTPSIMAQNGVQQTKQEEITESRPCRESVNTKSCQEPVVQLVKVPKTKSPAFVCSICDFSFKKKRELTLHKNSFHKRKTKLNSKQVFCNVCDKEFKRTKTFVDRCRTHSAPPYACKVCKRGYFSKKRLKFHHCKVRKEEKPSVWDACKKVLAEKSHQLEPNVTSQVSTPKLPIIKNVFQGVDESVFLNFEEESVSCKNVSDGECADVGCRKVQSHHLMHCSNKSLDSVDTDSTILSCNICSGTCADTENFQLPCLTHTNEEFCHLNESEESLHVCNICGKCFTEAENFQSHLLLHGGEKNNVVKETKSNLSGSDFINLEKLESPVFNHANEELLNVVEEKPIVCNICGKCFTGIESFQSHCLTHDTQLLNSITEFKKPFICDICDISFIKLNDFQLHRLSHESKNWHSSCFKDQKPIVCNVCGACFTELENFKTHYSIHMKI</sequence>
<keyword evidence="11" id="KW-1185">Reference proteome</keyword>
<keyword evidence="6" id="KW-0804">Transcription</keyword>
<feature type="domain" description="C2H2-type" evidence="9">
    <location>
        <begin position="471"/>
        <end position="493"/>
    </location>
</feature>
<dbReference type="PROSITE" id="PS00028">
    <property type="entry name" value="ZINC_FINGER_C2H2_1"/>
    <property type="match status" value="5"/>
</dbReference>
<evidence type="ECO:0000313" key="10">
    <source>
        <dbReference type="EMBL" id="GFY42288.1"/>
    </source>
</evidence>
<comment type="caution">
    <text evidence="10">The sequence shown here is derived from an EMBL/GenBank/DDBJ whole genome shotgun (WGS) entry which is preliminary data.</text>
</comment>
<dbReference type="GO" id="GO:0001227">
    <property type="term" value="F:DNA-binding transcription repressor activity, RNA polymerase II-specific"/>
    <property type="evidence" value="ECO:0007669"/>
    <property type="project" value="TreeGrafter"/>
</dbReference>
<dbReference type="SMART" id="SM00355">
    <property type="entry name" value="ZnF_C2H2"/>
    <property type="match status" value="8"/>
</dbReference>
<dbReference type="Gene3D" id="3.30.160.60">
    <property type="entry name" value="Classic Zinc Finger"/>
    <property type="match status" value="4"/>
</dbReference>
<evidence type="ECO:0000256" key="6">
    <source>
        <dbReference type="ARBA" id="ARBA00023163"/>
    </source>
</evidence>
<keyword evidence="5" id="KW-0805">Transcription regulation</keyword>
<dbReference type="InterPro" id="IPR013087">
    <property type="entry name" value="Znf_C2H2_type"/>
</dbReference>
<dbReference type="OrthoDB" id="6430484at2759"/>
<dbReference type="EMBL" id="BMAV01002985">
    <property type="protein sequence ID" value="GFY42288.1"/>
    <property type="molecule type" value="Genomic_DNA"/>
</dbReference>
<protein>
    <recommendedName>
        <fullName evidence="9">C2H2-type domain-containing protein</fullName>
    </recommendedName>
</protein>
<keyword evidence="2" id="KW-0479">Metal-binding</keyword>
<evidence type="ECO:0000259" key="9">
    <source>
        <dbReference type="PROSITE" id="PS50157"/>
    </source>
</evidence>
<feature type="domain" description="C2H2-type" evidence="9">
    <location>
        <begin position="242"/>
        <end position="270"/>
    </location>
</feature>
<feature type="domain" description="C2H2-type" evidence="9">
    <location>
        <begin position="181"/>
        <end position="209"/>
    </location>
</feature>
<evidence type="ECO:0000313" key="11">
    <source>
        <dbReference type="Proteomes" id="UP000886998"/>
    </source>
</evidence>
<evidence type="ECO:0000256" key="5">
    <source>
        <dbReference type="ARBA" id="ARBA00023015"/>
    </source>
</evidence>
<dbReference type="GO" id="GO:0000978">
    <property type="term" value="F:RNA polymerase II cis-regulatory region sequence-specific DNA binding"/>
    <property type="evidence" value="ECO:0007669"/>
    <property type="project" value="TreeGrafter"/>
</dbReference>
<evidence type="ECO:0000256" key="8">
    <source>
        <dbReference type="PROSITE-ProRule" id="PRU00042"/>
    </source>
</evidence>
<keyword evidence="8" id="KW-0863">Zinc-finger</keyword>
<accession>A0A8X7BT61</accession>
<dbReference type="GO" id="GO:0005654">
    <property type="term" value="C:nucleoplasm"/>
    <property type="evidence" value="ECO:0007669"/>
    <property type="project" value="TreeGrafter"/>
</dbReference>
<evidence type="ECO:0000256" key="4">
    <source>
        <dbReference type="ARBA" id="ARBA00022833"/>
    </source>
</evidence>
<evidence type="ECO:0000256" key="2">
    <source>
        <dbReference type="ARBA" id="ARBA00022723"/>
    </source>
</evidence>
<evidence type="ECO:0000256" key="3">
    <source>
        <dbReference type="ARBA" id="ARBA00022737"/>
    </source>
</evidence>
<dbReference type="PANTHER" id="PTHR24399:SF23">
    <property type="entry name" value="C2H2-TYPE DOMAIN-CONTAINING PROTEIN"/>
    <property type="match status" value="1"/>
</dbReference>
<keyword evidence="7" id="KW-0539">Nucleus</keyword>
<reference evidence="10" key="1">
    <citation type="submission" date="2020-08" db="EMBL/GenBank/DDBJ databases">
        <title>Multicomponent nature underlies the extraordinary mechanical properties of spider dragline silk.</title>
        <authorList>
            <person name="Kono N."/>
            <person name="Nakamura H."/>
            <person name="Mori M."/>
            <person name="Yoshida Y."/>
            <person name="Ohtoshi R."/>
            <person name="Malay A.D."/>
            <person name="Moran D.A.P."/>
            <person name="Tomita M."/>
            <person name="Numata K."/>
            <person name="Arakawa K."/>
        </authorList>
    </citation>
    <scope>NUCLEOTIDE SEQUENCE</scope>
</reference>